<sequence length="182" mass="20990">MGHYASSLLLDEDVYEEMKLWFKGLVAMWRDDDEKEQDCIFIENGKHANEQRHMTIECIPMPKEPGDLAPIYFKKAIMDSEKEWSDNKKLIELSKSQYNGNIRKAVPKGFPFFSVNFGLQPGYAHVIEHENIFPDTFAQEIVAGMMNLPHSHWRKVKPQSFNEIKEKGISSAPNGKNMTGLR</sequence>
<evidence type="ECO:0000256" key="1">
    <source>
        <dbReference type="ARBA" id="ARBA00006795"/>
    </source>
</evidence>
<dbReference type="AlphaFoldDB" id="A0A915EWY6"/>
<dbReference type="Pfam" id="PF04677">
    <property type="entry name" value="CwfJ_C_1"/>
    <property type="match status" value="1"/>
</dbReference>
<evidence type="ECO:0000313" key="4">
    <source>
        <dbReference type="Proteomes" id="UP000887574"/>
    </source>
</evidence>
<dbReference type="GO" id="GO:0071014">
    <property type="term" value="C:post-mRNA release spliceosomal complex"/>
    <property type="evidence" value="ECO:0007669"/>
    <property type="project" value="TreeGrafter"/>
</dbReference>
<proteinExistence type="inferred from homology"/>
<dbReference type="InterPro" id="IPR040194">
    <property type="entry name" value="Cwf19-like"/>
</dbReference>
<comment type="similarity">
    <text evidence="1">Belongs to the CWF19 family.</text>
</comment>
<keyword evidence="4" id="KW-1185">Reference proteome</keyword>
<accession>A0A915EWY6</accession>
<evidence type="ECO:0000313" key="5">
    <source>
        <dbReference type="WBParaSite" id="jg9898"/>
    </source>
</evidence>
<evidence type="ECO:0000259" key="3">
    <source>
        <dbReference type="Pfam" id="PF04677"/>
    </source>
</evidence>
<reference evidence="5" key="1">
    <citation type="submission" date="2022-11" db="UniProtKB">
        <authorList>
            <consortium name="WormBaseParasite"/>
        </authorList>
    </citation>
    <scope>IDENTIFICATION</scope>
</reference>
<dbReference type="Pfam" id="PF04676">
    <property type="entry name" value="CwfJ_C_2"/>
    <property type="match status" value="1"/>
</dbReference>
<dbReference type="InterPro" id="IPR006768">
    <property type="entry name" value="Cwf19-like_C_dom-1"/>
</dbReference>
<dbReference type="PANTHER" id="PTHR12072">
    <property type="entry name" value="CWF19, CELL CYCLE CONTROL PROTEIN"/>
    <property type="match status" value="1"/>
</dbReference>
<dbReference type="Proteomes" id="UP000887574">
    <property type="component" value="Unplaced"/>
</dbReference>
<protein>
    <submittedName>
        <fullName evidence="5">CWF19-like protein 2</fullName>
    </submittedName>
</protein>
<dbReference type="InterPro" id="IPR006767">
    <property type="entry name" value="Cwf19-like_C_dom-2"/>
</dbReference>
<feature type="domain" description="Cwf19-like protein C-terminal" evidence="2">
    <location>
        <begin position="83"/>
        <end position="166"/>
    </location>
</feature>
<dbReference type="PANTHER" id="PTHR12072:SF5">
    <property type="entry name" value="CWF19-LIKE PROTEIN 2"/>
    <property type="match status" value="1"/>
</dbReference>
<organism evidence="4 5">
    <name type="scientific">Ditylenchus dipsaci</name>
    <dbReference type="NCBI Taxonomy" id="166011"/>
    <lineage>
        <taxon>Eukaryota</taxon>
        <taxon>Metazoa</taxon>
        <taxon>Ecdysozoa</taxon>
        <taxon>Nematoda</taxon>
        <taxon>Chromadorea</taxon>
        <taxon>Rhabditida</taxon>
        <taxon>Tylenchina</taxon>
        <taxon>Tylenchomorpha</taxon>
        <taxon>Sphaerularioidea</taxon>
        <taxon>Anguinidae</taxon>
        <taxon>Anguininae</taxon>
        <taxon>Ditylenchus</taxon>
    </lineage>
</organism>
<feature type="domain" description="Cwf19-like C-terminal" evidence="3">
    <location>
        <begin position="1"/>
        <end position="74"/>
    </location>
</feature>
<evidence type="ECO:0000259" key="2">
    <source>
        <dbReference type="Pfam" id="PF04676"/>
    </source>
</evidence>
<name>A0A915EWY6_9BILA</name>
<dbReference type="WBParaSite" id="jg9898">
    <property type="protein sequence ID" value="jg9898"/>
    <property type="gene ID" value="jg9898"/>
</dbReference>
<dbReference type="GO" id="GO:0000398">
    <property type="term" value="P:mRNA splicing, via spliceosome"/>
    <property type="evidence" value="ECO:0007669"/>
    <property type="project" value="TreeGrafter"/>
</dbReference>